<dbReference type="AlphaFoldDB" id="A0AAP0PVW2"/>
<dbReference type="InterPro" id="IPR004813">
    <property type="entry name" value="OPT"/>
</dbReference>
<gene>
    <name evidence="11" type="ORF">Sjap_003849</name>
</gene>
<evidence type="ECO:0000256" key="3">
    <source>
        <dbReference type="ARBA" id="ARBA00022448"/>
    </source>
</evidence>
<evidence type="ECO:0000256" key="5">
    <source>
        <dbReference type="ARBA" id="ARBA00022856"/>
    </source>
</evidence>
<evidence type="ECO:0000256" key="9">
    <source>
        <dbReference type="SAM" id="MobiDB-lite"/>
    </source>
</evidence>
<dbReference type="PANTHER" id="PTHR22601">
    <property type="entry name" value="ISP4 LIKE PROTEIN"/>
    <property type="match status" value="1"/>
</dbReference>
<keyword evidence="6" id="KW-0653">Protein transport</keyword>
<keyword evidence="8 10" id="KW-0472">Membrane</keyword>
<evidence type="ECO:0000256" key="6">
    <source>
        <dbReference type="ARBA" id="ARBA00022927"/>
    </source>
</evidence>
<evidence type="ECO:0000256" key="2">
    <source>
        <dbReference type="ARBA" id="ARBA00005484"/>
    </source>
</evidence>
<organism evidence="11 12">
    <name type="scientific">Stephania japonica</name>
    <dbReference type="NCBI Taxonomy" id="461633"/>
    <lineage>
        <taxon>Eukaryota</taxon>
        <taxon>Viridiplantae</taxon>
        <taxon>Streptophyta</taxon>
        <taxon>Embryophyta</taxon>
        <taxon>Tracheophyta</taxon>
        <taxon>Spermatophyta</taxon>
        <taxon>Magnoliopsida</taxon>
        <taxon>Ranunculales</taxon>
        <taxon>Menispermaceae</taxon>
        <taxon>Menispermoideae</taxon>
        <taxon>Cissampelideae</taxon>
        <taxon>Stephania</taxon>
    </lineage>
</organism>
<proteinExistence type="inferred from homology"/>
<evidence type="ECO:0008006" key="13">
    <source>
        <dbReference type="Google" id="ProtNLM"/>
    </source>
</evidence>
<comment type="similarity">
    <text evidence="2">Belongs to the oligopeptide OPT transporter (TC 2.A.67.1) family.</text>
</comment>
<dbReference type="Pfam" id="PF03169">
    <property type="entry name" value="OPT"/>
    <property type="match status" value="1"/>
</dbReference>
<evidence type="ECO:0000313" key="11">
    <source>
        <dbReference type="EMBL" id="KAK9156369.1"/>
    </source>
</evidence>
<dbReference type="GO" id="GO:0035673">
    <property type="term" value="F:oligopeptide transmembrane transporter activity"/>
    <property type="evidence" value="ECO:0007669"/>
    <property type="project" value="InterPro"/>
</dbReference>
<evidence type="ECO:0000313" key="12">
    <source>
        <dbReference type="Proteomes" id="UP001417504"/>
    </source>
</evidence>
<evidence type="ECO:0000256" key="8">
    <source>
        <dbReference type="ARBA" id="ARBA00023136"/>
    </source>
</evidence>
<evidence type="ECO:0000256" key="7">
    <source>
        <dbReference type="ARBA" id="ARBA00022989"/>
    </source>
</evidence>
<evidence type="ECO:0000256" key="10">
    <source>
        <dbReference type="SAM" id="Phobius"/>
    </source>
</evidence>
<keyword evidence="7 10" id="KW-1133">Transmembrane helix</keyword>
<dbReference type="Proteomes" id="UP001417504">
    <property type="component" value="Unassembled WGS sequence"/>
</dbReference>
<keyword evidence="12" id="KW-1185">Reference proteome</keyword>
<protein>
    <recommendedName>
        <fullName evidence="13">Oligopeptide transporter</fullName>
    </recommendedName>
</protein>
<sequence length="110" mass="12078">MEGADETVLPTSSRPEKFDSEAAMAMPSKSDKEIDDNPIDQVRLTVSTTNDPTLPALTFRTWVLGMISCCLLAFLNQFFGYRRLPLFISSVSAQIVVLPLGKLMAPTLPT</sequence>
<dbReference type="EMBL" id="JBBNAE010000001">
    <property type="protein sequence ID" value="KAK9156369.1"/>
    <property type="molecule type" value="Genomic_DNA"/>
</dbReference>
<dbReference type="GO" id="GO:0015031">
    <property type="term" value="P:protein transport"/>
    <property type="evidence" value="ECO:0007669"/>
    <property type="project" value="UniProtKB-KW"/>
</dbReference>
<name>A0AAP0PVW2_9MAGN</name>
<dbReference type="InterPro" id="IPR004648">
    <property type="entry name" value="Oligpept_transpt"/>
</dbReference>
<evidence type="ECO:0000256" key="4">
    <source>
        <dbReference type="ARBA" id="ARBA00022692"/>
    </source>
</evidence>
<feature type="region of interest" description="Disordered" evidence="9">
    <location>
        <begin position="1"/>
        <end position="38"/>
    </location>
</feature>
<evidence type="ECO:0000256" key="1">
    <source>
        <dbReference type="ARBA" id="ARBA00004141"/>
    </source>
</evidence>
<keyword evidence="3" id="KW-0813">Transport</keyword>
<feature type="transmembrane region" description="Helical" evidence="10">
    <location>
        <begin position="86"/>
        <end position="105"/>
    </location>
</feature>
<dbReference type="GO" id="GO:0016020">
    <property type="term" value="C:membrane"/>
    <property type="evidence" value="ECO:0007669"/>
    <property type="project" value="UniProtKB-SubCell"/>
</dbReference>
<comment type="caution">
    <text evidence="11">The sequence shown here is derived from an EMBL/GenBank/DDBJ whole genome shotgun (WGS) entry which is preliminary data.</text>
</comment>
<keyword evidence="4 10" id="KW-0812">Transmembrane</keyword>
<comment type="subcellular location">
    <subcellularLocation>
        <location evidence="1">Membrane</location>
        <topology evidence="1">Multi-pass membrane protein</topology>
    </subcellularLocation>
</comment>
<reference evidence="11 12" key="1">
    <citation type="submission" date="2024-01" db="EMBL/GenBank/DDBJ databases">
        <title>Genome assemblies of Stephania.</title>
        <authorList>
            <person name="Yang L."/>
        </authorList>
    </citation>
    <scope>NUCLEOTIDE SEQUENCE [LARGE SCALE GENOMIC DNA]</scope>
    <source>
        <strain evidence="11">QJT</strain>
        <tissue evidence="11">Leaf</tissue>
    </source>
</reference>
<accession>A0AAP0PVW2</accession>
<keyword evidence="5" id="KW-0571">Peptide transport</keyword>
<feature type="transmembrane region" description="Helical" evidence="10">
    <location>
        <begin position="59"/>
        <end position="79"/>
    </location>
</feature>